<feature type="transmembrane region" description="Helical" evidence="7">
    <location>
        <begin position="44"/>
        <end position="65"/>
    </location>
</feature>
<dbReference type="SUPFAM" id="SSF116726">
    <property type="entry name" value="TrkA C-terminal domain-like"/>
    <property type="match status" value="2"/>
</dbReference>
<dbReference type="Pfam" id="PF02080">
    <property type="entry name" value="TrkA_C"/>
    <property type="match status" value="1"/>
</dbReference>
<keyword evidence="3 7" id="KW-0812">Transmembrane</keyword>
<dbReference type="RefSeq" id="WP_223411480.1">
    <property type="nucleotide sequence ID" value="NZ_JAGSHT010000029.1"/>
</dbReference>
<dbReference type="Proteomes" id="UP000826651">
    <property type="component" value="Unassembled WGS sequence"/>
</dbReference>
<comment type="caution">
    <text evidence="9">The sequence shown here is derived from an EMBL/GenBank/DDBJ whole genome shotgun (WGS) entry which is preliminary data.</text>
</comment>
<evidence type="ECO:0000313" key="9">
    <source>
        <dbReference type="EMBL" id="MBZ2199481.1"/>
    </source>
</evidence>
<comment type="subcellular location">
    <subcellularLocation>
        <location evidence="1">Membrane</location>
        <topology evidence="1">Multi-pass membrane protein</topology>
    </subcellularLocation>
</comment>
<feature type="transmembrane region" description="Helical" evidence="7">
    <location>
        <begin position="580"/>
        <end position="600"/>
    </location>
</feature>
<feature type="domain" description="RCK C-terminal" evidence="8">
    <location>
        <begin position="310"/>
        <end position="390"/>
    </location>
</feature>
<accession>A0ABS7SJG1</accession>
<protein>
    <submittedName>
        <fullName evidence="9">SLC13 family permease</fullName>
    </submittedName>
</protein>
<reference evidence="9 10" key="1">
    <citation type="submission" date="2021-04" db="EMBL/GenBank/DDBJ databases">
        <title>Ruania sp. nov., isolated from sandy soil of mangrove forest.</title>
        <authorList>
            <person name="Ge X."/>
            <person name="Huang R."/>
            <person name="Liu W."/>
        </authorList>
    </citation>
    <scope>NUCLEOTIDE SEQUENCE [LARGE SCALE GENOMIC DNA]</scope>
    <source>
        <strain evidence="9 10">N2-46</strain>
    </source>
</reference>
<dbReference type="PANTHER" id="PTHR43652:SF2">
    <property type="entry name" value="BASIC AMINO ACID ANTIPORTER YFCC-RELATED"/>
    <property type="match status" value="1"/>
</dbReference>
<feature type="transmembrane region" description="Helical" evidence="7">
    <location>
        <begin position="7"/>
        <end position="38"/>
    </location>
</feature>
<feature type="transmembrane region" description="Helical" evidence="7">
    <location>
        <begin position="413"/>
        <end position="444"/>
    </location>
</feature>
<evidence type="ECO:0000256" key="5">
    <source>
        <dbReference type="ARBA" id="ARBA00022989"/>
    </source>
</evidence>
<evidence type="ECO:0000256" key="7">
    <source>
        <dbReference type="SAM" id="Phobius"/>
    </source>
</evidence>
<feature type="transmembrane region" description="Helical" evidence="7">
    <location>
        <begin position="456"/>
        <end position="475"/>
    </location>
</feature>
<evidence type="ECO:0000256" key="3">
    <source>
        <dbReference type="ARBA" id="ARBA00022692"/>
    </source>
</evidence>
<evidence type="ECO:0000256" key="2">
    <source>
        <dbReference type="ARBA" id="ARBA00022448"/>
    </source>
</evidence>
<dbReference type="Gene3D" id="3.30.70.1450">
    <property type="entry name" value="Regulator of K+ conductance, C-terminal domain"/>
    <property type="match status" value="2"/>
</dbReference>
<evidence type="ECO:0000259" key="8">
    <source>
        <dbReference type="PROSITE" id="PS51202"/>
    </source>
</evidence>
<dbReference type="Pfam" id="PF03600">
    <property type="entry name" value="CitMHS"/>
    <property type="match status" value="1"/>
</dbReference>
<feature type="transmembrane region" description="Helical" evidence="7">
    <location>
        <begin position="487"/>
        <end position="507"/>
    </location>
</feature>
<name>A0ABS7SJG1_9MICO</name>
<organism evidence="9 10">
    <name type="scientific">Occultella gossypii</name>
    <dbReference type="NCBI Taxonomy" id="2800820"/>
    <lineage>
        <taxon>Bacteria</taxon>
        <taxon>Bacillati</taxon>
        <taxon>Actinomycetota</taxon>
        <taxon>Actinomycetes</taxon>
        <taxon>Micrococcales</taxon>
        <taxon>Ruaniaceae</taxon>
        <taxon>Occultella</taxon>
    </lineage>
</organism>
<dbReference type="InterPro" id="IPR036721">
    <property type="entry name" value="RCK_C_sf"/>
</dbReference>
<keyword evidence="2" id="KW-0813">Transport</keyword>
<dbReference type="EMBL" id="JAGSHT010000029">
    <property type="protein sequence ID" value="MBZ2199481.1"/>
    <property type="molecule type" value="Genomic_DNA"/>
</dbReference>
<keyword evidence="5 7" id="KW-1133">Transmembrane helix</keyword>
<dbReference type="PANTHER" id="PTHR43652">
    <property type="entry name" value="BASIC AMINO ACID ANTIPORTER YFCC-RELATED"/>
    <property type="match status" value="1"/>
</dbReference>
<dbReference type="PROSITE" id="PS51202">
    <property type="entry name" value="RCK_C"/>
    <property type="match status" value="2"/>
</dbReference>
<dbReference type="InterPro" id="IPR004680">
    <property type="entry name" value="Cit_transptr-like_dom"/>
</dbReference>
<sequence>MDPATITLIILGLAVVAFISNKLPVAVVALLVALALWATGVLDLSGALGGFGDPVVIFLASLFVVSEGLDSSGVTAWAGQALGRRAGTSPRRVLIAIMVLCALLTTLLTPNGSVAALLPMVVVLAIRAKSSPSQFLMPLAFAAHAGSMLALTGTVVNVIVSDASLEAGAGRFGFFEFALVGLPLLAATIAACVILGPVVLPKETPKYIGPDLSRHAHTLAGQYDLTGGLYRLRVREQSPLVGLALEDLDLGADHPGLRLVGAQRPDRHPAPPGHVIGVDDVLVVAGPSDQVSLVMVDSDLAVRMLPLGSESGGDLITREAGVVEVVVPPRSPFVGERVFPGMLRGSDVVILAVRRRGKDVTGATDVAEGDVLLLHGSWPAVDALVDDRDVLLVDSPDLLRRQAVPFGSKAPRALIVVAVMVVLLVLGVVPAAVAGMIGALGMVLTRVVTVPQAYRALPWEIIILIGGLIPLSVAITDSGAADVIADVIVAVVGDANPYVLLVTLFVFTCALGQVVSNTATVLIVVPIALAAAAETGLSVQPVLMLVAVAGAASFLTPIATPSNMMVMGPGGYRFGSYWRLGLPVMALWLAVALLVIPLVWPL</sequence>
<keyword evidence="6 7" id="KW-0472">Membrane</keyword>
<keyword evidence="4" id="KW-0677">Repeat</keyword>
<gene>
    <name evidence="9" type="ORF">KCQ71_25280</name>
</gene>
<dbReference type="InterPro" id="IPR051679">
    <property type="entry name" value="DASS-Related_Transporters"/>
</dbReference>
<evidence type="ECO:0000256" key="4">
    <source>
        <dbReference type="ARBA" id="ARBA00022737"/>
    </source>
</evidence>
<evidence type="ECO:0000256" key="6">
    <source>
        <dbReference type="ARBA" id="ARBA00023136"/>
    </source>
</evidence>
<feature type="transmembrane region" description="Helical" evidence="7">
    <location>
        <begin position="514"/>
        <end position="533"/>
    </location>
</feature>
<feature type="transmembrane region" description="Helical" evidence="7">
    <location>
        <begin position="93"/>
        <end position="126"/>
    </location>
</feature>
<feature type="transmembrane region" description="Helical" evidence="7">
    <location>
        <begin position="172"/>
        <end position="200"/>
    </location>
</feature>
<dbReference type="InterPro" id="IPR006037">
    <property type="entry name" value="RCK_C"/>
</dbReference>
<feature type="transmembrane region" description="Helical" evidence="7">
    <location>
        <begin position="138"/>
        <end position="160"/>
    </location>
</feature>
<proteinExistence type="predicted"/>
<evidence type="ECO:0000256" key="1">
    <source>
        <dbReference type="ARBA" id="ARBA00004141"/>
    </source>
</evidence>
<feature type="transmembrane region" description="Helical" evidence="7">
    <location>
        <begin position="539"/>
        <end position="559"/>
    </location>
</feature>
<feature type="domain" description="RCK C-terminal" evidence="8">
    <location>
        <begin position="214"/>
        <end position="300"/>
    </location>
</feature>
<keyword evidence="10" id="KW-1185">Reference proteome</keyword>
<evidence type="ECO:0000313" key="10">
    <source>
        <dbReference type="Proteomes" id="UP000826651"/>
    </source>
</evidence>